<organism evidence="1 2">
    <name type="scientific">Mesorhizobium argentiipisi</name>
    <dbReference type="NCBI Taxonomy" id="3015175"/>
    <lineage>
        <taxon>Bacteria</taxon>
        <taxon>Pseudomonadati</taxon>
        <taxon>Pseudomonadota</taxon>
        <taxon>Alphaproteobacteria</taxon>
        <taxon>Hyphomicrobiales</taxon>
        <taxon>Phyllobacteriaceae</taxon>
        <taxon>Mesorhizobium</taxon>
    </lineage>
</organism>
<comment type="caution">
    <text evidence="1">The sequence shown here is derived from an EMBL/GenBank/DDBJ whole genome shotgun (WGS) entry which is preliminary data.</text>
</comment>
<proteinExistence type="predicted"/>
<reference evidence="1 2" key="1">
    <citation type="submission" date="2022-12" db="EMBL/GenBank/DDBJ databases">
        <authorList>
            <person name="Muema E."/>
        </authorList>
    </citation>
    <scope>NUCLEOTIDE SEQUENCE [LARGE SCALE GENOMIC DNA]</scope>
    <source>
        <strain evidence="2">1330</strain>
    </source>
</reference>
<dbReference type="EMBL" id="JAPYKO010000004">
    <property type="protein sequence ID" value="MEI9402344.1"/>
    <property type="molecule type" value="Genomic_DNA"/>
</dbReference>
<name>A0ABU8K9E6_9HYPH</name>
<sequence length="92" mass="9766">MPRSYSDYIKSGQMTQLDAIKHNTVRKGGQVAMAAVLAAHVRDGLPADAAAFGVLDALAVKLVEWYGPAAAGEVLRHYAEVCERQKPAATNG</sequence>
<gene>
    <name evidence="1" type="ORF">O7A05_09225</name>
</gene>
<dbReference type="RefSeq" id="WP_337092682.1">
    <property type="nucleotide sequence ID" value="NZ_JAPYKO010000004.1"/>
</dbReference>
<dbReference type="Proteomes" id="UP001366503">
    <property type="component" value="Unassembled WGS sequence"/>
</dbReference>
<evidence type="ECO:0000313" key="1">
    <source>
        <dbReference type="EMBL" id="MEI9402344.1"/>
    </source>
</evidence>
<evidence type="ECO:0000313" key="2">
    <source>
        <dbReference type="Proteomes" id="UP001366503"/>
    </source>
</evidence>
<keyword evidence="2" id="KW-1185">Reference proteome</keyword>
<protein>
    <submittedName>
        <fullName evidence="1">Uncharacterized protein</fullName>
    </submittedName>
</protein>
<accession>A0ABU8K9E6</accession>